<dbReference type="InterPro" id="IPR016036">
    <property type="entry name" value="Malonyl_transacylase_ACP-bd"/>
</dbReference>
<evidence type="ECO:0000259" key="14">
    <source>
        <dbReference type="PROSITE" id="PS52004"/>
    </source>
</evidence>
<dbReference type="InterPro" id="IPR057326">
    <property type="entry name" value="KR_dom"/>
</dbReference>
<dbReference type="SMART" id="SM00827">
    <property type="entry name" value="PKS_AT"/>
    <property type="match status" value="3"/>
</dbReference>
<keyword evidence="1" id="KW-0596">Phosphopantetheine</keyword>
<dbReference type="InterPro" id="IPR036291">
    <property type="entry name" value="NAD(P)-bd_dom_sf"/>
</dbReference>
<dbReference type="InterPro" id="IPR018201">
    <property type="entry name" value="Ketoacyl_synth_AS"/>
</dbReference>
<accession>A0A841B9F8</accession>
<feature type="region of interest" description="C-terminal hotdog fold" evidence="12">
    <location>
        <begin position="1965"/>
        <end position="2099"/>
    </location>
</feature>
<keyword evidence="5" id="KW-0511">Multifunctional enzyme</keyword>
<dbReference type="Pfam" id="PF22953">
    <property type="entry name" value="SpnB_Rossmann"/>
    <property type="match status" value="2"/>
</dbReference>
<dbReference type="EMBL" id="JACHMX010000001">
    <property type="protein sequence ID" value="MBB5857529.1"/>
    <property type="molecule type" value="Genomic_DNA"/>
</dbReference>
<dbReference type="GO" id="GO:0004315">
    <property type="term" value="F:3-oxoacyl-[acyl-carrier-protein] synthase activity"/>
    <property type="evidence" value="ECO:0007669"/>
    <property type="project" value="InterPro"/>
</dbReference>
<feature type="domain" description="Carrier" evidence="13">
    <location>
        <begin position="2508"/>
        <end position="2586"/>
    </location>
</feature>
<dbReference type="Pfam" id="PF22336">
    <property type="entry name" value="RhiE-like_linker"/>
    <property type="match status" value="1"/>
</dbReference>
<evidence type="ECO:0000256" key="2">
    <source>
        <dbReference type="ARBA" id="ARBA00022553"/>
    </source>
</evidence>
<evidence type="ECO:0000259" key="13">
    <source>
        <dbReference type="PROSITE" id="PS50075"/>
    </source>
</evidence>
<dbReference type="SUPFAM" id="SSF52151">
    <property type="entry name" value="FabD/lysophospholipase-like"/>
    <property type="match status" value="3"/>
</dbReference>
<proteinExistence type="predicted"/>
<dbReference type="Pfam" id="PF00550">
    <property type="entry name" value="PP-binding"/>
    <property type="match status" value="3"/>
</dbReference>
<dbReference type="SUPFAM" id="SSF51735">
    <property type="entry name" value="NAD(P)-binding Rossmann-fold domains"/>
    <property type="match status" value="4"/>
</dbReference>
<evidence type="ECO:0000256" key="3">
    <source>
        <dbReference type="ARBA" id="ARBA00022679"/>
    </source>
</evidence>
<dbReference type="InterPro" id="IPR020841">
    <property type="entry name" value="PKS_Beta-ketoAc_synthase_dom"/>
</dbReference>
<dbReference type="FunFam" id="3.40.366.10:FF:000002">
    <property type="entry name" value="Probable polyketide synthase 2"/>
    <property type="match status" value="1"/>
</dbReference>
<dbReference type="Pfam" id="PF02801">
    <property type="entry name" value="Ketoacyl-synt_C"/>
    <property type="match status" value="3"/>
</dbReference>
<dbReference type="InterPro" id="IPR049552">
    <property type="entry name" value="PKS_DH_N"/>
</dbReference>
<dbReference type="InterPro" id="IPR042104">
    <property type="entry name" value="PKS_dehydratase_sf"/>
</dbReference>
<evidence type="ECO:0000256" key="7">
    <source>
        <dbReference type="ARBA" id="ARBA00052442"/>
    </source>
</evidence>
<dbReference type="InterPro" id="IPR016039">
    <property type="entry name" value="Thiolase-like"/>
</dbReference>
<dbReference type="InterPro" id="IPR020806">
    <property type="entry name" value="PKS_PP-bd"/>
</dbReference>
<dbReference type="InterPro" id="IPR016035">
    <property type="entry name" value="Acyl_Trfase/lysoPLipase"/>
</dbReference>
<dbReference type="InterPro" id="IPR020807">
    <property type="entry name" value="PKS_DH"/>
</dbReference>
<dbReference type="InterPro" id="IPR001227">
    <property type="entry name" value="Ac_transferase_dom_sf"/>
</dbReference>
<organism evidence="16 17">
    <name type="scientific">Amycolatopsis umgeniensis</name>
    <dbReference type="NCBI Taxonomy" id="336628"/>
    <lineage>
        <taxon>Bacteria</taxon>
        <taxon>Bacillati</taxon>
        <taxon>Actinomycetota</taxon>
        <taxon>Actinomycetes</taxon>
        <taxon>Pseudonocardiales</taxon>
        <taxon>Pseudonocardiaceae</taxon>
        <taxon>Amycolatopsis</taxon>
    </lineage>
</organism>
<feature type="domain" description="PKS/mFAS DH" evidence="15">
    <location>
        <begin position="1832"/>
        <end position="2099"/>
    </location>
</feature>
<dbReference type="SUPFAM" id="SSF47336">
    <property type="entry name" value="ACP-like"/>
    <property type="match status" value="3"/>
</dbReference>
<dbReference type="SUPFAM" id="SSF53901">
    <property type="entry name" value="Thiolase-like"/>
    <property type="match status" value="3"/>
</dbReference>
<feature type="active site" description="Proton acceptor; for dehydratase activity" evidence="12">
    <location>
        <position position="1864"/>
    </location>
</feature>
<feature type="domain" description="Ketosynthase family 3 (KS3)" evidence="14">
    <location>
        <begin position="12"/>
        <end position="427"/>
    </location>
</feature>
<dbReference type="SMART" id="SM00823">
    <property type="entry name" value="PKS_PP"/>
    <property type="match status" value="3"/>
</dbReference>
<feature type="region of interest" description="N-terminal hotdog fold" evidence="12">
    <location>
        <begin position="3467"/>
        <end position="3584"/>
    </location>
</feature>
<feature type="active site" description="Proton acceptor; for dehydratase activity" evidence="12">
    <location>
        <position position="3499"/>
    </location>
</feature>
<dbReference type="InterPro" id="IPR036736">
    <property type="entry name" value="ACP-like_sf"/>
</dbReference>
<feature type="active site" description="Proton donor; for dehydratase activity" evidence="12">
    <location>
        <position position="3654"/>
    </location>
</feature>
<dbReference type="PROSITE" id="PS00012">
    <property type="entry name" value="PHOSPHOPANTETHEINE"/>
    <property type="match status" value="2"/>
</dbReference>
<dbReference type="Proteomes" id="UP000580861">
    <property type="component" value="Unassembled WGS sequence"/>
</dbReference>
<dbReference type="Pfam" id="PF08659">
    <property type="entry name" value="KR"/>
    <property type="match status" value="2"/>
</dbReference>
<evidence type="ECO:0000313" key="17">
    <source>
        <dbReference type="Proteomes" id="UP000580861"/>
    </source>
</evidence>
<dbReference type="Gene3D" id="1.10.1200.10">
    <property type="entry name" value="ACP-like"/>
    <property type="match status" value="3"/>
</dbReference>
<dbReference type="InterPro" id="IPR050091">
    <property type="entry name" value="PKS_NRPS_Biosynth_Enz"/>
</dbReference>
<dbReference type="PANTHER" id="PTHR43775:SF51">
    <property type="entry name" value="INACTIVE PHENOLPHTHIOCEROL SYNTHESIS POLYKETIDE SYNTHASE TYPE I PKS1-RELATED"/>
    <property type="match status" value="1"/>
</dbReference>
<dbReference type="PROSITE" id="PS00606">
    <property type="entry name" value="KS3_1"/>
    <property type="match status" value="2"/>
</dbReference>
<keyword evidence="3 16" id="KW-0808">Transferase</keyword>
<dbReference type="Gene3D" id="3.40.47.10">
    <property type="match status" value="3"/>
</dbReference>
<dbReference type="PROSITE" id="PS50075">
    <property type="entry name" value="CARRIER"/>
    <property type="match status" value="3"/>
</dbReference>
<dbReference type="SUPFAM" id="SSF55048">
    <property type="entry name" value="Probable ACP-binding domain of malonyl-CoA ACP transacylase"/>
    <property type="match status" value="3"/>
</dbReference>
<dbReference type="RefSeq" id="WP_184903726.1">
    <property type="nucleotide sequence ID" value="NZ_JACHMX010000001.1"/>
</dbReference>
<dbReference type="InterPro" id="IPR054514">
    <property type="entry name" value="RhiE-like_linker"/>
</dbReference>
<dbReference type="Pfam" id="PF00109">
    <property type="entry name" value="ketoacyl-synt"/>
    <property type="match status" value="3"/>
</dbReference>
<dbReference type="FunFam" id="1.10.1200.10:FF:000007">
    <property type="entry name" value="Probable polyketide synthase pks17"/>
    <property type="match status" value="2"/>
</dbReference>
<evidence type="ECO:0000256" key="4">
    <source>
        <dbReference type="ARBA" id="ARBA00022737"/>
    </source>
</evidence>
<dbReference type="InterPro" id="IPR055123">
    <property type="entry name" value="SpnB-like_Rossmann"/>
</dbReference>
<feature type="domain" description="Carrier" evidence="13">
    <location>
        <begin position="861"/>
        <end position="936"/>
    </location>
</feature>
<keyword evidence="6" id="KW-0012">Acyltransferase</keyword>
<evidence type="ECO:0000313" key="16">
    <source>
        <dbReference type="EMBL" id="MBB5857529.1"/>
    </source>
</evidence>
<dbReference type="Gene3D" id="3.30.70.3290">
    <property type="match status" value="3"/>
</dbReference>
<dbReference type="InterPro" id="IPR049900">
    <property type="entry name" value="PKS_mFAS_DH"/>
</dbReference>
<feature type="domain" description="PKS/mFAS DH" evidence="15">
    <location>
        <begin position="3467"/>
        <end position="3732"/>
    </location>
</feature>
<evidence type="ECO:0000256" key="11">
    <source>
        <dbReference type="ARBA" id="ARBA00066981"/>
    </source>
</evidence>
<evidence type="ECO:0000259" key="15">
    <source>
        <dbReference type="PROSITE" id="PS52019"/>
    </source>
</evidence>
<keyword evidence="17" id="KW-1185">Reference proteome</keyword>
<comment type="caution">
    <text evidence="16">The sequence shown here is derived from an EMBL/GenBank/DDBJ whole genome shotgun (WGS) entry which is preliminary data.</text>
</comment>
<dbReference type="GO" id="GO:0004312">
    <property type="term" value="F:fatty acid synthase activity"/>
    <property type="evidence" value="ECO:0007669"/>
    <property type="project" value="TreeGrafter"/>
</dbReference>
<dbReference type="EC" id="2.3.1.94" evidence="11"/>
<gene>
    <name evidence="16" type="ORF">HDA45_007616</name>
</gene>
<dbReference type="Pfam" id="PF00698">
    <property type="entry name" value="Acyl_transf_1"/>
    <property type="match status" value="3"/>
</dbReference>
<comment type="function">
    <text evidence="8">Involved in the biosynthesis of antibiotic erythromycin via the biosynthesis of its aglycone precursor, 6-deoxyerythronolide B (6-dEB).</text>
</comment>
<dbReference type="SMART" id="SM00826">
    <property type="entry name" value="PKS_DH"/>
    <property type="match status" value="2"/>
</dbReference>
<evidence type="ECO:0000256" key="9">
    <source>
        <dbReference type="ARBA" id="ARBA00060622"/>
    </source>
</evidence>
<feature type="active site" description="Proton donor; for dehydratase activity" evidence="12">
    <location>
        <position position="2022"/>
    </location>
</feature>
<feature type="domain" description="Carrier" evidence="13">
    <location>
        <begin position="4142"/>
        <end position="4217"/>
    </location>
</feature>
<comment type="catalytic activity">
    <reaction evidence="7">
        <text>6 (S)-methylmalonyl-CoA + propanoyl-CoA + 6 NADPH + 12 H(+) = 6-deoxyerythronolide B + 6 CO2 + 6 NADP(+) + 7 CoA + H2O</text>
        <dbReference type="Rhea" id="RHEA:23068"/>
        <dbReference type="ChEBI" id="CHEBI:15377"/>
        <dbReference type="ChEBI" id="CHEBI:15378"/>
        <dbReference type="ChEBI" id="CHEBI:16089"/>
        <dbReference type="ChEBI" id="CHEBI:16526"/>
        <dbReference type="ChEBI" id="CHEBI:57287"/>
        <dbReference type="ChEBI" id="CHEBI:57327"/>
        <dbReference type="ChEBI" id="CHEBI:57392"/>
        <dbReference type="ChEBI" id="CHEBI:57783"/>
        <dbReference type="ChEBI" id="CHEBI:58349"/>
        <dbReference type="EC" id="2.3.1.94"/>
    </reaction>
</comment>
<evidence type="ECO:0000256" key="5">
    <source>
        <dbReference type="ARBA" id="ARBA00023268"/>
    </source>
</evidence>
<dbReference type="Gene3D" id="3.40.366.10">
    <property type="entry name" value="Malonyl-Coenzyme A Acyl Carrier Protein, domain 2"/>
    <property type="match status" value="3"/>
</dbReference>
<evidence type="ECO:0000256" key="6">
    <source>
        <dbReference type="ARBA" id="ARBA00023315"/>
    </source>
</evidence>
<protein>
    <recommendedName>
        <fullName evidence="11">6-deoxyerythronolide-B synthase</fullName>
        <ecNumber evidence="11">2.3.1.94</ecNumber>
    </recommendedName>
</protein>
<dbReference type="InterPro" id="IPR014043">
    <property type="entry name" value="Acyl_transferase_dom"/>
</dbReference>
<name>A0A841B9F8_9PSEU</name>
<dbReference type="InterPro" id="IPR009081">
    <property type="entry name" value="PP-bd_ACP"/>
</dbReference>
<dbReference type="Pfam" id="PF16197">
    <property type="entry name" value="KAsynt_C_assoc"/>
    <property type="match status" value="2"/>
</dbReference>
<feature type="region of interest" description="C-terminal hotdog fold" evidence="12">
    <location>
        <begin position="3595"/>
        <end position="3732"/>
    </location>
</feature>
<dbReference type="InterPro" id="IPR013968">
    <property type="entry name" value="PKS_KR"/>
</dbReference>
<dbReference type="PROSITE" id="PS52019">
    <property type="entry name" value="PKS_MFAS_DH"/>
    <property type="match status" value="2"/>
</dbReference>
<evidence type="ECO:0000256" key="8">
    <source>
        <dbReference type="ARBA" id="ARBA00060158"/>
    </source>
</evidence>
<comment type="subunit">
    <text evidence="10">Homodimer. Erythronolide synthase is composed of EryAI, EryAII and EryAIII multimodular (2 modules) polypeptides each coding for a functional synthase subunit which participates in 2 of the six FAS-like elongation steps required for formation of the polyketide. Module 1, 2, 3, 4, 5, and 6 participating in biosynthesis steps 1, 2, 3, 4, 5, and 6, respectively.</text>
</comment>
<dbReference type="InterPro" id="IPR006162">
    <property type="entry name" value="Ppantetheine_attach_site"/>
</dbReference>
<reference evidence="16 17" key="1">
    <citation type="submission" date="2020-08" db="EMBL/GenBank/DDBJ databases">
        <title>Sequencing the genomes of 1000 actinobacteria strains.</title>
        <authorList>
            <person name="Klenk H.-P."/>
        </authorList>
    </citation>
    <scope>NUCLEOTIDE SEQUENCE [LARGE SCALE GENOMIC DNA]</scope>
    <source>
        <strain evidence="16 17">DSM 45272</strain>
    </source>
</reference>
<dbReference type="GO" id="GO:0006633">
    <property type="term" value="P:fatty acid biosynthetic process"/>
    <property type="evidence" value="ECO:0007669"/>
    <property type="project" value="InterPro"/>
</dbReference>
<keyword evidence="4" id="KW-0677">Repeat</keyword>
<evidence type="ECO:0000256" key="1">
    <source>
        <dbReference type="ARBA" id="ARBA00022450"/>
    </source>
</evidence>
<feature type="domain" description="Ketosynthase family 3 (KS3)" evidence="14">
    <location>
        <begin position="2602"/>
        <end position="3024"/>
    </location>
</feature>
<dbReference type="InterPro" id="IPR014031">
    <property type="entry name" value="Ketoacyl_synth_C"/>
</dbReference>
<evidence type="ECO:0000256" key="12">
    <source>
        <dbReference type="PROSITE-ProRule" id="PRU01363"/>
    </source>
</evidence>
<feature type="domain" description="Ketosynthase family 3 (KS3)" evidence="14">
    <location>
        <begin position="954"/>
        <end position="1370"/>
    </location>
</feature>
<evidence type="ECO:0000256" key="10">
    <source>
        <dbReference type="ARBA" id="ARBA00063272"/>
    </source>
</evidence>
<comment type="pathway">
    <text evidence="9">Antibiotic biosynthesis; erythromycin biosynthesis.</text>
</comment>
<keyword evidence="2" id="KW-0597">Phosphoprotein</keyword>
<dbReference type="Gene3D" id="3.10.129.110">
    <property type="entry name" value="Polyketide synthase dehydratase"/>
    <property type="match status" value="2"/>
</dbReference>
<dbReference type="Pfam" id="PF14765">
    <property type="entry name" value="PS-DH"/>
    <property type="match status" value="2"/>
</dbReference>
<dbReference type="FunFam" id="3.40.47.10:FF:000019">
    <property type="entry name" value="Polyketide synthase type I"/>
    <property type="match status" value="3"/>
</dbReference>
<feature type="region of interest" description="N-terminal hotdog fold" evidence="12">
    <location>
        <begin position="1832"/>
        <end position="1954"/>
    </location>
</feature>
<dbReference type="SMART" id="SM01294">
    <property type="entry name" value="PKS_PP_betabranch"/>
    <property type="match status" value="2"/>
</dbReference>
<dbReference type="GO" id="GO:0031177">
    <property type="term" value="F:phosphopantetheine binding"/>
    <property type="evidence" value="ECO:0007669"/>
    <property type="project" value="InterPro"/>
</dbReference>
<dbReference type="SMART" id="SM00822">
    <property type="entry name" value="PKS_KR"/>
    <property type="match status" value="2"/>
</dbReference>
<dbReference type="CDD" id="cd00833">
    <property type="entry name" value="PKS"/>
    <property type="match status" value="3"/>
</dbReference>
<sequence length="4289" mass="451858">MTRVVDELDESDEYIAVIGVSCRLPGAASPAEFWRLLRTGTSAIGEVPPGRWSATATPSARFGGFLDAVGDFDAGFFGISPREAVTMDPQQRLVLELAWEALEDARIVPGTLAGSSTAVYVGTLRDDYTAVVHQHGRQAITQHTITGVNRGVIANRLSYALDLRGPSLTVDTAQSSSLVAVHLACESLRAGESATAIVAGVNLNLVAESAVTAERFGGLSPDGRCFTFDARANGFVRGEGAGVVVLKPLRRAVEDGDRVHAVIRGTAVNNDGATTGLTVPGQETQEEVLRTAYERAGVDPGSVQYVELHGTGTPVGDPIEAAALGAVLGAERPAEDRLRVGSVKTNVGHLEGAAGITGLLKVILSLRHRELPPSLNFETPNPAIPLNELNLSVQTESTAWPHQDRALLAGVSSFGIGGTNCHVVLSEPPAVPAPRPAGAVEAAPLVLTGRTEDALRAQAARLRDFLDTDVHPADAGWSLLTSRARFEHRAVVLGDDVDGLRAGLESLANGLPSRDAVSNVVTPGGLAFLFTGQGSQRIGMGLELYEAFPVFARAFDEVCDESLREVIASGTDLDQTGWAQPALFAVEVALYRLLESWGVRPDFLAGHSIGEIAAAHVAGVFSLEDALTLVRARGRLMQQLPLGGAMVAIQAGEADVLPLLVDGVGLAAVNGPDSVVISGVEDKVLEIAASFAKTKRLAVSHAFHSPLMEPMLDEFRAVVEGLEFGTAGIAAVSSVTGGVMSGEWSSPEYWVRQVREPVRFLDTVQTLSAEGATTFAEIGPDSVLSAMVEGAAPALRGDRPERQTVLALLAFVFARGFEVDWSPAYANTARNVVDLPTYAFQRRRYWVGDKTRTTVKVERDHSVVDLVRNHIAAILELPPGTALEQHKPFRELGFDSLLAVELRNGLAAATGLALPSGLLFDYPTPAALIAYLQQNPGDAAVETEEETFGAAALEEPIAIVGMACRYPGDISSPEDLWRLVAEAGDAITAFPENRGWNGGDLDPGTIRQGGFLRDVAEFDAGFFRISPREAQAMDPQQRLLLESAWEALERAGITADSLRGSDTGVFVGATAQDYGHRMHDAPESVGGHILTGVTSSVMSGRIAYQFGFTGPAITVDTACSSSLVALHLAVRSLRTGESALALAGGVTAMPTPGMFVEFSRQRGLAPDGRAKPFAAAADGTAWAEGVGLLVLERLSDARRNGHPVLAVVRGSAINQDGASNGLSAPNGPSQERVIRRALADAGLTPSEVDAVEAHGTGTTLGDPIEANALIATYGKRRERPLWLGSLKSNIGHAQAAAGVGGVIKMVEAMRHGVLPKTLHVDEPTSHVDWTAGAVSLLTAHQPWPADERPRRAGVSSFGISGTNAHVILEQAPDAEEPAEADVPGALPLVLSAHSAPALRAQAERLRTTLTGETSTADIAWSLAQGRSALDHRAVIVGNDRADLLEGLSAVAAGEAGDGVVTGVAPGDRGDVVFLFPGQGSQWAGMATRLLDSSPVFAARIRDCEEALAEYVDWSLTGVLLGEDGAPSLERVDVVQPVLFAVMVALAEVWRSHGVEPGAVVGHSQGEIAAACVAGALSLADAAKVVALRSQAITAIAGLGGMTSLALPAADVERRIARWEGRISIAAVNGPSATVVSGDGEALDELFDECVADGVRLRRIPVDYASHSAHVERIEGEILRVLGGIRPGPSQVPFFSTVTGEWLDTTEMDAGYWYRNLRNTVRFAPAISSLAGLGFGYFVECSAHPLLTMGVQDLLDGTDAVVTGSLRRDQGGLDRMLASIAEVYVAGREVDWSLPRGRWTELPTYPFQRETYWLTPGTGTGDVSGLGVRATGHPLLGAAVDVGDAGQLVLTGRLARDTQPWLADHAVLGSVLFPGTGFVELAAQAGELAGCERIDELTVIAPLVLPEPGAVLIQVVVGEGDESGRRSLEVYSRQEDAEEWTRHATGVLSAEDGAVTDELTQWPPDAAEVALDGVYDRLLDQGYVYGPVFRGLRKVWHADGEIFAEVSTTEDTEAFVIHPALLDAALHALLPGVVDDGDRLVLPFSWSGVRLLASGASTLRVRFTLTGDDTAKLVAADETGAPVAVADALVMRPVAREALRENTGGTLYGIDWHGLQLRGTDPGDVVVTDVPVGSPADVTKRMLRILRESLAGTERLAVVTRGAIAVGDEDVADLGQAAVWGLVRTAQTENPDRFVLIDAPGDVDGETLAGVLATGEPQVALRDGQAFVPRLARRFPQPVSTSDWGGGHVLITGGTGALGALLARHLVGKHGVRDLLLVSRQGPDAPGAAELRDELGAEIVACDVADRDALAALLAEYPVSAVIHTAGVLDDGVLESLTDEQVDRVLRPKVDAAWNLHELTGDLSAFVLYSSVTGILGAAGQGNYAAANTFLDALAHHRKAQGLPATSLAWGLWEQSSGMTGRMADVDVRRMARTGLIPLTTDAAMEAFDLAVAADEPVFAVTTVDTVTLRARADDVPAMLSGLVKRPQRRAKTAAASPMAELAGLAPEDREEALVKVLRDQVADVLGHADAAGIDAQRAFQELGLDSLTAVELRNRVASLTGLRLPTTLVFDYPSPVALAAYLSDRLTGGERRQDSVATAVADEPIAIVAMACRYPGGVRSPEDLWRIVADGSDVVSGFPEDRGWDLAGLYDPDPDQVGKSYTRSGGFLTGAGDFDPGFFGMSPREALAADPQQRLLLETAWEAIERAGLDPNSLRGSRTGVFTGVMYNDYGSRPHLPPEEFEGYLFNGSAGSVASGRVAYTFGLEGPAVTVDTACSSSLVALHLAANALRQGECDLALAGGVTVMSTPATFVEFSRQRALSSDGRCKSFSAAADGAGWAEGVGLLLVERLSDARRNGHQVLAVVRGSAVNQDGASNGLTAPNGPSQERVIRQALRNAKLEASDVDVVEAHGTGTTLGDPIEAQALMATYGQERERPLWLGSLKSNIGHAQAAAGVGGVIKMVQAMRHGVLPKTLHVDAPSPHVEWDAGAVSLLTEAQPWPGPERRAGVSSFGISGTNAHVIIEQGEPVEPGERAELPVAPLVLSAKSPEALVEQARNLTGFLTGEDADLTDVAFSLATGKVAFEYRAAVVGTSREELLAELDSLAVTQVRGGRVGFLFTGQGSQRVGMGLELHEAFPVFARAFDELCDDSLREVITAGVDLDQTGWAQPALFAVEVALFRLLESWGVRPDFVAGHSIGEIAAAHVAGVFSLEDALTLVRARGRLMQQLPRGGAMVAIQAGEAEIQPLLLDGVGIAAVNGPDSVVISGVEDKVLEIAARFAKSKRLTVSHAFHSPWMDGMLDQFGAVVRTIDFHPPRIPLVSTVTGRLAQADVLGDPDYWVRQVREPVRFAESVRTLSELGVRTFVELGPDGVLSAMARDVLDTGPAPDDHAVTAVLRRERPEPRTVVTALAALHTHGVHVDWRAFFAGTGARHVDLPTYAFQRNRFWLQPVHGVGDMASVGLSAAGHPLLGAAITVAGSGEVLFTGRLDTRTQSWMDDHAMSGSVLLPGSAFVDIAAKAGELTGYGRIDELTVVAPLIVQPEGGVQLQVVVDADQAFTIYSRRNEEHPWDKHVEGRLADGTVTAGGLHAWPPPGVSEVDTSKFYDDLADRGYGYGPAFRGVSRLWRGEDEIFAELRLPDEATVDGFGVHPVLLDAALHPLLLPGALATDGQVMLPFSWSGVHVIASGATTLRVRLSLTGPDSATVLLADDLGSPVATVESLTLRPVLRDASDVLFETRWEAVEVPPASRTAADLFVAPDGVPGEVVKQVLGGLQRRLAEDRTEPLVVVTRGAIAVDTEDVDVTQSGVWGLVRSAQTENPGRFLLLDADGEVPDAVIDGLLSAGETQAVLRGDEVFVPRLARKSGPADATPDWSRGRVLITGGTGELGAVVARHLAEEHGVRELLLVSRRGMNAPGAAELRDELGAEIVACDVADPAALAALLDEYPVTAVVHTAGVLEDGLIPDLTTEAVDTVLRPKIDAAWNLHTYTAGMDLDAFVLYSSIAGVLGTAGQGNYAAANTFLDALAQHRRAQGLPATSLAWGLWESAGGMVGELSDVDVKRLARSGLRPLPVVKAMTAFDAAVSSETAVTTVASIDVGALRTREDVPLALRGLLPAARRAKNAENGQPLGARLAAMPAAEREEALVDLVRAQVAAALGHADRGAIDPGQTFQDLGSDSLTAVEVRNRLAALTGLRLTTTVLFDHPSPAALAAHLSGLLATDDTPVPLVAELDRLRAAIRSMATDGTLPDDITTRLEDLVDLCRAADKGDAEDDLDSASDEDLFALVDRLD</sequence>
<dbReference type="InterPro" id="IPR049551">
    <property type="entry name" value="PKS_DH_C"/>
</dbReference>
<dbReference type="InterPro" id="IPR014030">
    <property type="entry name" value="Ketoacyl_synth_N"/>
</dbReference>
<dbReference type="PROSITE" id="PS52004">
    <property type="entry name" value="KS3_2"/>
    <property type="match status" value="3"/>
</dbReference>
<dbReference type="Gene3D" id="3.40.50.720">
    <property type="entry name" value="NAD(P)-binding Rossmann-like Domain"/>
    <property type="match status" value="2"/>
</dbReference>
<dbReference type="GO" id="GO:0047879">
    <property type="term" value="F:erythronolide synthase activity"/>
    <property type="evidence" value="ECO:0007669"/>
    <property type="project" value="UniProtKB-EC"/>
</dbReference>
<dbReference type="CDD" id="cd08956">
    <property type="entry name" value="KR_3_FAS_SDR_x"/>
    <property type="match status" value="2"/>
</dbReference>
<dbReference type="SMART" id="SM00825">
    <property type="entry name" value="PKS_KS"/>
    <property type="match status" value="3"/>
</dbReference>
<dbReference type="PANTHER" id="PTHR43775">
    <property type="entry name" value="FATTY ACID SYNTHASE"/>
    <property type="match status" value="1"/>
</dbReference>
<dbReference type="Pfam" id="PF21089">
    <property type="entry name" value="PKS_DH_N"/>
    <property type="match status" value="2"/>
</dbReference>
<dbReference type="InterPro" id="IPR032821">
    <property type="entry name" value="PKS_assoc"/>
</dbReference>